<dbReference type="VEuPathDB" id="FungiDB:QG37_05883"/>
<evidence type="ECO:0000256" key="7">
    <source>
        <dbReference type="ARBA" id="ARBA00022801"/>
    </source>
</evidence>
<comment type="caution">
    <text evidence="13">The sequence shown here is derived from an EMBL/GenBank/DDBJ whole genome shotgun (WGS) entry which is preliminary data.</text>
</comment>
<dbReference type="SUPFAM" id="SSF55920">
    <property type="entry name" value="Creatinase/aminopeptidase"/>
    <property type="match status" value="1"/>
</dbReference>
<name>A0A0L0NU16_CANAR</name>
<evidence type="ECO:0000256" key="5">
    <source>
        <dbReference type="ARBA" id="ARBA00022670"/>
    </source>
</evidence>
<sequence length="594" mass="65677">MYGHLIAAKKVTLVLQPFNQTTRHKTPEMQLTVHQDDANMLLSEKNILSEPVLDKYRTAGQIVQTTLKYLIQLINDSYHLGKTERPYSLQELCVLGDSMTLKLLNKSYTNTDKVREKGLAHPVTIDVNEYVANVSPELDLQQHYTFSPGDVVTISTGAHIDGYTALVSHTVVIYPPGVMIDNQLKPEGPLLGPKADSMVASYIATEATVALLGLALTPEKLSVVPGLNGASNITGAHIRELVDGIAESFGCVVVPGSKVRRIRRFLAGQAEGIVAERDFKGVVWSESDQETNLLKKTTNDQSLIVHDNKEAAHSTQTSLAIPSDEFVIEAGEVYNIDIRMCSVRNLEKGLVTLEDVDDYKNEMAKQTIHTRDFAITHLLKLKSARKLLNAVDKNFSVYPFKLTYMCESFPVDHESGDAVKQLEEIKKEIKVQRLGLSELSNRYLTRAKPVQRVKLIPLLKILTTDNKTGRHGIDATKLTLPGREVPLPALGVSALKLKSLLKHGSIADAISRESTTIVLNNASSNNVVRLTGGNQAFKPSWVHSQFQVGGLIQPTVEALSQLVQDSRFGIKIKEIQPYKLNEEVLHLTETMQLD</sequence>
<gene>
    <name evidence="13" type="ORF">QG37_05883</name>
</gene>
<dbReference type="VEuPathDB" id="FungiDB:CJI97_001864"/>
<dbReference type="VEuPathDB" id="FungiDB:B9J08_002321"/>
<keyword evidence="6" id="KW-0479">Metal-binding</keyword>
<evidence type="ECO:0000256" key="4">
    <source>
        <dbReference type="ARBA" id="ARBA00022490"/>
    </source>
</evidence>
<dbReference type="VEuPathDB" id="FungiDB:CJI96_0004882"/>
<keyword evidence="5" id="KW-0645">Protease</keyword>
<dbReference type="PANTHER" id="PTHR10804">
    <property type="entry name" value="PROTEASE FAMILY M24 METHIONYL AMINOPEPTIDASE, AMINOPEPTIDASE P"/>
    <property type="match status" value="1"/>
</dbReference>
<keyword evidence="8" id="KW-0482">Metalloprotease</keyword>
<comment type="similarity">
    <text evidence="3">Belongs to the peptidase M24 family.</text>
</comment>
<evidence type="ECO:0000256" key="1">
    <source>
        <dbReference type="ARBA" id="ARBA00004123"/>
    </source>
</evidence>
<evidence type="ECO:0000313" key="14">
    <source>
        <dbReference type="Proteomes" id="UP000037122"/>
    </source>
</evidence>
<accession>A0A0L0NU16</accession>
<evidence type="ECO:0000256" key="8">
    <source>
        <dbReference type="ARBA" id="ARBA00023049"/>
    </source>
</evidence>
<dbReference type="Gene3D" id="3.90.230.10">
    <property type="entry name" value="Creatinase/methionine aminopeptidase superfamily"/>
    <property type="match status" value="1"/>
</dbReference>
<evidence type="ECO:0000256" key="10">
    <source>
        <dbReference type="ARBA" id="ARBA00026155"/>
    </source>
</evidence>
<comment type="function">
    <text evidence="12">Probable metalloprotease involved in proper assembly of pre-ribosomal particles during the biogenesis of the 60S ribosomal subunit. Accompanies the pre-60S particles to the cytoplasm.</text>
</comment>
<dbReference type="GO" id="GO:0046872">
    <property type="term" value="F:metal ion binding"/>
    <property type="evidence" value="ECO:0007669"/>
    <property type="project" value="UniProtKB-KW"/>
</dbReference>
<dbReference type="Proteomes" id="UP000037122">
    <property type="component" value="Unassembled WGS sequence"/>
</dbReference>
<evidence type="ECO:0000256" key="11">
    <source>
        <dbReference type="ARBA" id="ARBA00033475"/>
    </source>
</evidence>
<evidence type="ECO:0000256" key="3">
    <source>
        <dbReference type="ARBA" id="ARBA00007319"/>
    </source>
</evidence>
<organism evidence="13 14">
    <name type="scientific">Candidozyma auris</name>
    <name type="common">Yeast</name>
    <name type="synonym">Candida auris</name>
    <dbReference type="NCBI Taxonomy" id="498019"/>
    <lineage>
        <taxon>Eukaryota</taxon>
        <taxon>Fungi</taxon>
        <taxon>Dikarya</taxon>
        <taxon>Ascomycota</taxon>
        <taxon>Saccharomycotina</taxon>
        <taxon>Pichiomycetes</taxon>
        <taxon>Metschnikowiaceae</taxon>
        <taxon>Candidozyma</taxon>
    </lineage>
</organism>
<dbReference type="GO" id="GO:0006508">
    <property type="term" value="P:proteolysis"/>
    <property type="evidence" value="ECO:0007669"/>
    <property type="project" value="UniProtKB-KW"/>
</dbReference>
<dbReference type="InterPro" id="IPR036388">
    <property type="entry name" value="WH-like_DNA-bd_sf"/>
</dbReference>
<evidence type="ECO:0000256" key="6">
    <source>
        <dbReference type="ARBA" id="ARBA00022723"/>
    </source>
</evidence>
<evidence type="ECO:0000256" key="12">
    <source>
        <dbReference type="ARBA" id="ARBA00034680"/>
    </source>
</evidence>
<dbReference type="Gene3D" id="1.10.10.10">
    <property type="entry name" value="Winged helix-like DNA-binding domain superfamily/Winged helix DNA-binding domain"/>
    <property type="match status" value="1"/>
</dbReference>
<comment type="subcellular location">
    <subcellularLocation>
        <location evidence="2">Cytoplasm</location>
    </subcellularLocation>
    <subcellularLocation>
        <location evidence="1">Nucleus</location>
    </subcellularLocation>
</comment>
<dbReference type="GO" id="GO:0005634">
    <property type="term" value="C:nucleus"/>
    <property type="evidence" value="ECO:0007669"/>
    <property type="project" value="UniProtKB-SubCell"/>
</dbReference>
<dbReference type="EMBL" id="LGST01000041">
    <property type="protein sequence ID" value="KND97494.1"/>
    <property type="molecule type" value="Genomic_DNA"/>
</dbReference>
<reference evidence="14" key="1">
    <citation type="journal article" date="2015" name="BMC Genomics">
        <title>Draft genome of a commonly misdiagnosed multidrug resistant pathogen Candida auris.</title>
        <authorList>
            <person name="Chatterjee S."/>
            <person name="Alampalli S.V."/>
            <person name="Nageshan R.K."/>
            <person name="Chettiar S.T."/>
            <person name="Joshi S."/>
            <person name="Tatu U.S."/>
        </authorList>
    </citation>
    <scope>NUCLEOTIDE SEQUENCE [LARGE SCALE GENOMIC DNA]</scope>
    <source>
        <strain evidence="14">6684</strain>
    </source>
</reference>
<evidence type="ECO:0000256" key="9">
    <source>
        <dbReference type="ARBA" id="ARBA00023242"/>
    </source>
</evidence>
<evidence type="ECO:0000256" key="2">
    <source>
        <dbReference type="ARBA" id="ARBA00004496"/>
    </source>
</evidence>
<dbReference type="PANTHER" id="PTHR10804:SF102">
    <property type="entry name" value="METALLOPROTEASE ARX1-RELATED"/>
    <property type="match status" value="1"/>
</dbReference>
<dbReference type="AlphaFoldDB" id="A0A0L0NU16"/>
<dbReference type="InterPro" id="IPR047113">
    <property type="entry name" value="PA2G4/ARX1"/>
</dbReference>
<dbReference type="InterPro" id="IPR036005">
    <property type="entry name" value="Creatinase/aminopeptidase-like"/>
</dbReference>
<keyword evidence="9" id="KW-0539">Nucleus</keyword>
<dbReference type="VEuPathDB" id="FungiDB:CJJ09_005413"/>
<protein>
    <recommendedName>
        <fullName evidence="10">Probable metalloprotease ARX1</fullName>
    </recommendedName>
    <alternativeName>
        <fullName evidence="11">Associated with ribosomal export complex protein 1</fullName>
    </alternativeName>
</protein>
<dbReference type="GO" id="GO:0005737">
    <property type="term" value="C:cytoplasm"/>
    <property type="evidence" value="ECO:0007669"/>
    <property type="project" value="UniProtKB-SubCell"/>
</dbReference>
<dbReference type="GO" id="GO:0008237">
    <property type="term" value="F:metallopeptidase activity"/>
    <property type="evidence" value="ECO:0007669"/>
    <property type="project" value="UniProtKB-KW"/>
</dbReference>
<keyword evidence="7" id="KW-0378">Hydrolase</keyword>
<dbReference type="VEuPathDB" id="FungiDB:CJJ07_005190"/>
<proteinExistence type="inferred from homology"/>
<evidence type="ECO:0000313" key="13">
    <source>
        <dbReference type="EMBL" id="KND97494.1"/>
    </source>
</evidence>
<keyword evidence="4" id="KW-0963">Cytoplasm</keyword>